<organism evidence="2 3">
    <name type="scientific">Candidatus Gottesmanbacteria bacterium RBG_16_38_7b</name>
    <dbReference type="NCBI Taxonomy" id="1798372"/>
    <lineage>
        <taxon>Bacteria</taxon>
        <taxon>Candidatus Gottesmaniibacteriota</taxon>
    </lineage>
</organism>
<feature type="transmembrane region" description="Helical" evidence="1">
    <location>
        <begin position="397"/>
        <end position="417"/>
    </location>
</feature>
<reference evidence="2 3" key="1">
    <citation type="journal article" date="2016" name="Nat. Commun.">
        <title>Thousands of microbial genomes shed light on interconnected biogeochemical processes in an aquifer system.</title>
        <authorList>
            <person name="Anantharaman K."/>
            <person name="Brown C.T."/>
            <person name="Hug L.A."/>
            <person name="Sharon I."/>
            <person name="Castelle C.J."/>
            <person name="Probst A.J."/>
            <person name="Thomas B.C."/>
            <person name="Singh A."/>
            <person name="Wilkins M.J."/>
            <person name="Karaoz U."/>
            <person name="Brodie E.L."/>
            <person name="Williams K.H."/>
            <person name="Hubbard S.S."/>
            <person name="Banfield J.F."/>
        </authorList>
    </citation>
    <scope>NUCLEOTIDE SEQUENCE [LARGE SCALE GENOMIC DNA]</scope>
</reference>
<dbReference type="AlphaFoldDB" id="A0A1F5YJN9"/>
<comment type="caution">
    <text evidence="2">The sequence shown here is derived from an EMBL/GenBank/DDBJ whole genome shotgun (WGS) entry which is preliminary data.</text>
</comment>
<evidence type="ECO:0000313" key="2">
    <source>
        <dbReference type="EMBL" id="OGG00082.1"/>
    </source>
</evidence>
<feature type="transmembrane region" description="Helical" evidence="1">
    <location>
        <begin position="81"/>
        <end position="102"/>
    </location>
</feature>
<dbReference type="EMBL" id="MFJB01000035">
    <property type="protein sequence ID" value="OGG00082.1"/>
    <property type="molecule type" value="Genomic_DNA"/>
</dbReference>
<feature type="transmembrane region" description="Helical" evidence="1">
    <location>
        <begin position="196"/>
        <end position="215"/>
    </location>
</feature>
<gene>
    <name evidence="2" type="ORF">A2153_02220</name>
</gene>
<keyword evidence="1" id="KW-0812">Transmembrane</keyword>
<proteinExistence type="predicted"/>
<feature type="transmembrane region" description="Helical" evidence="1">
    <location>
        <begin position="423"/>
        <end position="442"/>
    </location>
</feature>
<accession>A0A1F5YJN9</accession>
<evidence type="ECO:0000313" key="3">
    <source>
        <dbReference type="Proteomes" id="UP000177396"/>
    </source>
</evidence>
<feature type="transmembrane region" description="Helical" evidence="1">
    <location>
        <begin position="109"/>
        <end position="126"/>
    </location>
</feature>
<name>A0A1F5YJN9_9BACT</name>
<keyword evidence="1" id="KW-0472">Membrane</keyword>
<keyword evidence="1" id="KW-1133">Transmembrane helix</keyword>
<dbReference type="Proteomes" id="UP000177396">
    <property type="component" value="Unassembled WGS sequence"/>
</dbReference>
<evidence type="ECO:0000256" key="1">
    <source>
        <dbReference type="SAM" id="Phobius"/>
    </source>
</evidence>
<protein>
    <submittedName>
        <fullName evidence="2">Uncharacterized protein</fullName>
    </submittedName>
</protein>
<sequence>MLNFIAIFLTIAVVIVYIFHFFFFWLFPSTDSIFYWQFANFIRNGSYFVPHPYYYTRPSTMEPPLFSLFIYLADSFPKADIMIHFIQLGGIIVSGILIYKILNFYFSKNWALFSFVFFLLTPAHLIYSSNLVAEPLAVFYITIYLYILHKIINLKQVKLLVVLLPYTALITLHRYNLLIFFLTAVFLFLIKRGKDLRAWAGLLAGMTILGGWILINHQLNGSWGLSNAEGKHLYNRILHFDRILPSYSHPVFVKFRKLAGERTDYFKPWWFYEEALIRSTGSETGASLIMREFALAALFSDPLKYFLNTPRFFLFAHDRNTTFDDPLYLFNSNMKKSCQGMGNIRFCRPIINTSNNFGIWDRMVNAVNFFYIWGAKYINYLLLFPALIYSSLQKDSFFRILALLYILSILFFVMVEAPLPRYTYIYTPLGGIITYFALGKCFERVIKKKRE</sequence>
<feature type="transmembrane region" description="Helical" evidence="1">
    <location>
        <begin position="7"/>
        <end position="27"/>
    </location>
</feature>
<feature type="transmembrane region" description="Helical" evidence="1">
    <location>
        <begin position="132"/>
        <end position="148"/>
    </location>
</feature>
<feature type="transmembrane region" description="Helical" evidence="1">
    <location>
        <begin position="160"/>
        <end position="190"/>
    </location>
</feature>